<dbReference type="SUPFAM" id="SSF46689">
    <property type="entry name" value="Homeodomain-like"/>
    <property type="match status" value="1"/>
</dbReference>
<dbReference type="Pfam" id="PF25601">
    <property type="entry name" value="AAA_lid_14"/>
    <property type="match status" value="1"/>
</dbReference>
<dbReference type="InterPro" id="IPR003018">
    <property type="entry name" value="GAF"/>
</dbReference>
<dbReference type="InterPro" id="IPR025944">
    <property type="entry name" value="Sigma_54_int_dom_CS"/>
</dbReference>
<dbReference type="GO" id="GO:0006355">
    <property type="term" value="P:regulation of DNA-templated transcription"/>
    <property type="evidence" value="ECO:0007669"/>
    <property type="project" value="InterPro"/>
</dbReference>
<dbReference type="InterPro" id="IPR025943">
    <property type="entry name" value="Sigma_54_int_dom_ATP-bd_2"/>
</dbReference>
<organism evidence="7">
    <name type="scientific">bioreactor metagenome</name>
    <dbReference type="NCBI Taxonomy" id="1076179"/>
    <lineage>
        <taxon>unclassified sequences</taxon>
        <taxon>metagenomes</taxon>
        <taxon>ecological metagenomes</taxon>
    </lineage>
</organism>
<feature type="domain" description="Sigma-54 factor interaction" evidence="6">
    <location>
        <begin position="272"/>
        <end position="487"/>
    </location>
</feature>
<comment type="caution">
    <text evidence="7">The sequence shown here is derived from an EMBL/GenBank/DDBJ whole genome shotgun (WGS) entry which is preliminary data.</text>
</comment>
<dbReference type="InterPro" id="IPR002078">
    <property type="entry name" value="Sigma_54_int"/>
</dbReference>
<reference evidence="7" key="1">
    <citation type="submission" date="2019-08" db="EMBL/GenBank/DDBJ databases">
        <authorList>
            <person name="Kucharzyk K."/>
            <person name="Murdoch R.W."/>
            <person name="Higgins S."/>
            <person name="Loffler F."/>
        </authorList>
    </citation>
    <scope>NUCLEOTIDE SEQUENCE</scope>
</reference>
<dbReference type="GO" id="GO:0005524">
    <property type="term" value="F:ATP binding"/>
    <property type="evidence" value="ECO:0007669"/>
    <property type="project" value="UniProtKB-KW"/>
</dbReference>
<dbReference type="InterPro" id="IPR027417">
    <property type="entry name" value="P-loop_NTPase"/>
</dbReference>
<keyword evidence="5" id="KW-0804">Transcription</keyword>
<dbReference type="FunFam" id="3.40.50.300:FF:000006">
    <property type="entry name" value="DNA-binding transcriptional regulator NtrC"/>
    <property type="match status" value="1"/>
</dbReference>
<proteinExistence type="predicted"/>
<evidence type="ECO:0000259" key="6">
    <source>
        <dbReference type="PROSITE" id="PS50045"/>
    </source>
</evidence>
<dbReference type="InterPro" id="IPR002197">
    <property type="entry name" value="HTH_Fis"/>
</dbReference>
<keyword evidence="2" id="KW-0067">ATP-binding</keyword>
<dbReference type="AlphaFoldDB" id="A0A644YMW5"/>
<dbReference type="SUPFAM" id="SSF52540">
    <property type="entry name" value="P-loop containing nucleoside triphosphate hydrolases"/>
    <property type="match status" value="1"/>
</dbReference>
<dbReference type="Gene3D" id="3.40.50.300">
    <property type="entry name" value="P-loop containing nucleotide triphosphate hydrolases"/>
    <property type="match status" value="1"/>
</dbReference>
<dbReference type="Pfam" id="PF00158">
    <property type="entry name" value="Sigma54_activat"/>
    <property type="match status" value="1"/>
</dbReference>
<dbReference type="Gene3D" id="1.10.8.60">
    <property type="match status" value="1"/>
</dbReference>
<gene>
    <name evidence="7" type="primary">norR_90</name>
    <name evidence="7" type="ORF">SDC9_76311</name>
</gene>
<dbReference type="PROSITE" id="PS00676">
    <property type="entry name" value="SIGMA54_INTERACT_2"/>
    <property type="match status" value="1"/>
</dbReference>
<keyword evidence="4" id="KW-0238">DNA-binding</keyword>
<dbReference type="InterPro" id="IPR003593">
    <property type="entry name" value="AAA+_ATPase"/>
</dbReference>
<dbReference type="Pfam" id="PF01590">
    <property type="entry name" value="GAF"/>
    <property type="match status" value="1"/>
</dbReference>
<dbReference type="PROSITE" id="PS00688">
    <property type="entry name" value="SIGMA54_INTERACT_3"/>
    <property type="match status" value="1"/>
</dbReference>
<dbReference type="InterPro" id="IPR058031">
    <property type="entry name" value="AAA_lid_NorR"/>
</dbReference>
<dbReference type="EMBL" id="VSSQ01005603">
    <property type="protein sequence ID" value="MPM29770.1"/>
    <property type="molecule type" value="Genomic_DNA"/>
</dbReference>
<evidence type="ECO:0000256" key="5">
    <source>
        <dbReference type="ARBA" id="ARBA00023163"/>
    </source>
</evidence>
<sequence length="569" mass="64495">MLKDLQRSVQLLEESGSGNQLAETYVECACIFNSLGDREMTKKYAQLAWSSFTTEARKGFPRNLNGFVDTNDYSVDLSVLLETAWLEFRHIINPERLVARLLTSICRQLKTESAAFLLIREGKYHPFLLQNIEREKELPQYQRMLAIAVHVEESREIFTVQDKQLALRQQTLDLKMNPRFILCIPFFNGEKVGAVLYLESYYKADALTASECKLLMSFSRRLSEHLFLTLDYESFQEIGGKVESGEQASSRISESGSYCPSIDEKILLIQAQIKKIAKTRVPILITGETGVGKELFCEEIYEQSSCKGAFVKVNCGAIPESLIESELFGYERGSFTGAVQQKKGYFEMAEGGTIFLDEIGELTLQTQVKLLRVLQEHELLRVGGTKAVKVEFRLIAATNKDLKEEVEKGTFRKDLYYRLNVMQISIPPLRERKADIANMARFFVDKFSRELGRIPCQISSKTLVSLLEYDWPGNVRELENTMQRAVLLSEGDYITLPQFSPREKNAAVRPETLIPLAEMERNYISKVLSACNGKIAGAGGAAEILGLKRSTLISKMEKLGIKNINYYNL</sequence>
<accession>A0A644YMW5</accession>
<dbReference type="InterPro" id="IPR029016">
    <property type="entry name" value="GAF-like_dom_sf"/>
</dbReference>
<dbReference type="PANTHER" id="PTHR32071">
    <property type="entry name" value="TRANSCRIPTIONAL REGULATORY PROTEIN"/>
    <property type="match status" value="1"/>
</dbReference>
<dbReference type="InterPro" id="IPR009057">
    <property type="entry name" value="Homeodomain-like_sf"/>
</dbReference>
<name>A0A644YMW5_9ZZZZ</name>
<evidence type="ECO:0000256" key="2">
    <source>
        <dbReference type="ARBA" id="ARBA00022840"/>
    </source>
</evidence>
<evidence type="ECO:0000256" key="1">
    <source>
        <dbReference type="ARBA" id="ARBA00022741"/>
    </source>
</evidence>
<keyword evidence="3" id="KW-0805">Transcription regulation</keyword>
<evidence type="ECO:0000256" key="3">
    <source>
        <dbReference type="ARBA" id="ARBA00023015"/>
    </source>
</evidence>
<dbReference type="SMART" id="SM00382">
    <property type="entry name" value="AAA"/>
    <property type="match status" value="1"/>
</dbReference>
<dbReference type="GO" id="GO:0043565">
    <property type="term" value="F:sequence-specific DNA binding"/>
    <property type="evidence" value="ECO:0007669"/>
    <property type="project" value="InterPro"/>
</dbReference>
<dbReference type="Pfam" id="PF02954">
    <property type="entry name" value="HTH_8"/>
    <property type="match status" value="1"/>
</dbReference>
<keyword evidence="1" id="KW-0547">Nucleotide-binding</keyword>
<dbReference type="SUPFAM" id="SSF55781">
    <property type="entry name" value="GAF domain-like"/>
    <property type="match status" value="1"/>
</dbReference>
<dbReference type="PROSITE" id="PS00675">
    <property type="entry name" value="SIGMA54_INTERACT_1"/>
    <property type="match status" value="1"/>
</dbReference>
<dbReference type="Gene3D" id="3.30.450.40">
    <property type="match status" value="1"/>
</dbReference>
<evidence type="ECO:0000256" key="4">
    <source>
        <dbReference type="ARBA" id="ARBA00023125"/>
    </source>
</evidence>
<evidence type="ECO:0000313" key="7">
    <source>
        <dbReference type="EMBL" id="MPM29770.1"/>
    </source>
</evidence>
<protein>
    <submittedName>
        <fullName evidence="7">Anaerobic nitric oxide reductase transcription regulator NorR</fullName>
    </submittedName>
</protein>
<dbReference type="Gene3D" id="1.10.10.60">
    <property type="entry name" value="Homeodomain-like"/>
    <property type="match status" value="1"/>
</dbReference>
<dbReference type="InterPro" id="IPR025662">
    <property type="entry name" value="Sigma_54_int_dom_ATP-bd_1"/>
</dbReference>
<dbReference type="PROSITE" id="PS50045">
    <property type="entry name" value="SIGMA54_INTERACT_4"/>
    <property type="match status" value="1"/>
</dbReference>
<dbReference type="PRINTS" id="PR01590">
    <property type="entry name" value="HTHFIS"/>
</dbReference>
<dbReference type="CDD" id="cd00009">
    <property type="entry name" value="AAA"/>
    <property type="match status" value="1"/>
</dbReference>